<evidence type="ECO:0000313" key="2">
    <source>
        <dbReference type="Proteomes" id="UP000596739"/>
    </source>
</evidence>
<dbReference type="EMBL" id="JAENHN010000037">
    <property type="protein sequence ID" value="MBK1811473.1"/>
    <property type="molecule type" value="Genomic_DNA"/>
</dbReference>
<gene>
    <name evidence="1" type="ORF">JHL18_12665</name>
</gene>
<dbReference type="PANTHER" id="PTHR33293:SF1">
    <property type="entry name" value="INSERTION ELEMENT IS1 1 PROTEIN INSB-RELATED"/>
    <property type="match status" value="1"/>
</dbReference>
<dbReference type="InterPro" id="IPR051354">
    <property type="entry name" value="Transposase_27_IS1"/>
</dbReference>
<comment type="caution">
    <text evidence="1">The sequence shown here is derived from an EMBL/GenBank/DDBJ whole genome shotgun (WGS) entry which is preliminary data.</text>
</comment>
<accession>A0ABS1EQA6</accession>
<dbReference type="RefSeq" id="WP_200269696.1">
    <property type="nucleotide sequence ID" value="NZ_JAENHN010000037.1"/>
</dbReference>
<organism evidence="1 2">
    <name type="scientific">Clostridium yunnanense</name>
    <dbReference type="NCBI Taxonomy" id="2800325"/>
    <lineage>
        <taxon>Bacteria</taxon>
        <taxon>Bacillati</taxon>
        <taxon>Bacillota</taxon>
        <taxon>Clostridia</taxon>
        <taxon>Eubacteriales</taxon>
        <taxon>Clostridiaceae</taxon>
        <taxon>Clostridium</taxon>
    </lineage>
</organism>
<evidence type="ECO:0000313" key="1">
    <source>
        <dbReference type="EMBL" id="MBK1811473.1"/>
    </source>
</evidence>
<protein>
    <submittedName>
        <fullName evidence="1">IS1 family transposase</fullName>
    </submittedName>
</protein>
<reference evidence="2" key="1">
    <citation type="submission" date="2021-01" db="EMBL/GenBank/DDBJ databases">
        <title>Genome public.</title>
        <authorList>
            <person name="Liu C."/>
            <person name="Sun Q."/>
        </authorList>
    </citation>
    <scope>NUCLEOTIDE SEQUENCE [LARGE SCALE GENOMIC DNA]</scope>
    <source>
        <strain evidence="2">YIM B02505</strain>
    </source>
</reference>
<dbReference type="Proteomes" id="UP000596739">
    <property type="component" value="Unassembled WGS sequence"/>
</dbReference>
<dbReference type="PANTHER" id="PTHR33293">
    <property type="entry name" value="INSERTION ELEMENT IS1 1 PROTEIN INSB-RELATED"/>
    <property type="match status" value="1"/>
</dbReference>
<proteinExistence type="predicted"/>
<name>A0ABS1EQA6_9CLOT</name>
<keyword evidence="2" id="KW-1185">Reference proteome</keyword>
<sequence>MINHHTKLKTLDLCKNKILKKDFYKTRFVDCCPECNSKKYVKYGFYNGIQRYICKDCKRTFSKTTNSLWSYSKKDASTWIKFIELFVETKSLRFCAKKLGISLVTAFYWRHKILHSLTLDDINLKNLKGTIHIGIAPVKENFKGCRNLENNIEEMYLSDELDSTDKFVPKDTTRETIWIVAATGSDNHMAVKPAFKNNCTMRIFNEKVYPEIDKASYIVAYQNSYLKALARKYNKLQKLYTKAHIDKKDVDLRIRYFRPNLNSLLCRFHGVATKYLERYLRYFVLLNIDKISNCKNILLNYSVADNNFINTDRLRLVSNYIY</sequence>